<accession>A0A937CXQ8</accession>
<dbReference type="Pfam" id="PF00004">
    <property type="entry name" value="AAA"/>
    <property type="match status" value="1"/>
</dbReference>
<evidence type="ECO:0000313" key="18">
    <source>
        <dbReference type="EMBL" id="MBL0395134.1"/>
    </source>
</evidence>
<evidence type="ECO:0000256" key="12">
    <source>
        <dbReference type="ARBA" id="ARBA00023136"/>
    </source>
</evidence>
<organism evidence="18 19">
    <name type="scientific">Ramlibacter monticola</name>
    <dbReference type="NCBI Taxonomy" id="1926872"/>
    <lineage>
        <taxon>Bacteria</taxon>
        <taxon>Pseudomonadati</taxon>
        <taxon>Pseudomonadota</taxon>
        <taxon>Betaproteobacteria</taxon>
        <taxon>Burkholderiales</taxon>
        <taxon>Comamonadaceae</taxon>
        <taxon>Ramlibacter</taxon>
    </lineage>
</organism>
<evidence type="ECO:0000256" key="1">
    <source>
        <dbReference type="ARBA" id="ARBA00004370"/>
    </source>
</evidence>
<dbReference type="InterPro" id="IPR041569">
    <property type="entry name" value="AAA_lid_3"/>
</dbReference>
<dbReference type="GO" id="GO:0016887">
    <property type="term" value="F:ATP hydrolysis activity"/>
    <property type="evidence" value="ECO:0007669"/>
    <property type="project" value="UniProtKB-UniRule"/>
</dbReference>
<evidence type="ECO:0000259" key="17">
    <source>
        <dbReference type="SMART" id="SM00382"/>
    </source>
</evidence>
<comment type="subunit">
    <text evidence="14">Homohexamer.</text>
</comment>
<evidence type="ECO:0000256" key="16">
    <source>
        <dbReference type="SAM" id="MobiDB-lite"/>
    </source>
</evidence>
<dbReference type="InterPro" id="IPR003960">
    <property type="entry name" value="ATPase_AAA_CS"/>
</dbReference>
<dbReference type="InterPro" id="IPR000642">
    <property type="entry name" value="Peptidase_M41"/>
</dbReference>
<feature type="compositionally biased region" description="Pro residues" evidence="16">
    <location>
        <begin position="7"/>
        <end position="21"/>
    </location>
</feature>
<evidence type="ECO:0000256" key="15">
    <source>
        <dbReference type="RuleBase" id="RU003651"/>
    </source>
</evidence>
<evidence type="ECO:0000256" key="14">
    <source>
        <dbReference type="HAMAP-Rule" id="MF_01458"/>
    </source>
</evidence>
<evidence type="ECO:0000256" key="3">
    <source>
        <dbReference type="ARBA" id="ARBA00022670"/>
    </source>
</evidence>
<dbReference type="GO" id="GO:0005524">
    <property type="term" value="F:ATP binding"/>
    <property type="evidence" value="ECO:0007669"/>
    <property type="project" value="UniProtKB-UniRule"/>
</dbReference>
<evidence type="ECO:0000256" key="4">
    <source>
        <dbReference type="ARBA" id="ARBA00022692"/>
    </source>
</evidence>
<dbReference type="SUPFAM" id="SSF52540">
    <property type="entry name" value="P-loop containing nucleoside triphosphate hydrolases"/>
    <property type="match status" value="1"/>
</dbReference>
<evidence type="ECO:0000256" key="10">
    <source>
        <dbReference type="ARBA" id="ARBA00022989"/>
    </source>
</evidence>
<dbReference type="SUPFAM" id="SSF140990">
    <property type="entry name" value="FtsH protease domain-like"/>
    <property type="match status" value="1"/>
</dbReference>
<dbReference type="Pfam" id="PF17862">
    <property type="entry name" value="AAA_lid_3"/>
    <property type="match status" value="1"/>
</dbReference>
<keyword evidence="11 14" id="KW-0482">Metalloprotease</keyword>
<keyword evidence="3 14" id="KW-0645">Protease</keyword>
<dbReference type="FunFam" id="3.40.50.300:FF:000001">
    <property type="entry name" value="ATP-dependent zinc metalloprotease FtsH"/>
    <property type="match status" value="1"/>
</dbReference>
<comment type="similarity">
    <text evidence="2 14">In the C-terminal section; belongs to the peptidase M41 family.</text>
</comment>
<keyword evidence="8 14" id="KW-0862">Zinc</keyword>
<dbReference type="EMBL" id="JAEQNE010000012">
    <property type="protein sequence ID" value="MBL0395134.1"/>
    <property type="molecule type" value="Genomic_DNA"/>
</dbReference>
<keyword evidence="19" id="KW-1185">Reference proteome</keyword>
<comment type="cofactor">
    <cofactor evidence="14">
        <name>Zn(2+)</name>
        <dbReference type="ChEBI" id="CHEBI:29105"/>
    </cofactor>
    <text evidence="14">Binds 1 zinc ion per subunit.</text>
</comment>
<keyword evidence="7 14" id="KW-0378">Hydrolase</keyword>
<keyword evidence="6 14" id="KW-0547">Nucleotide-binding</keyword>
<dbReference type="GO" id="GO:0006508">
    <property type="term" value="P:proteolysis"/>
    <property type="evidence" value="ECO:0007669"/>
    <property type="project" value="UniProtKB-KW"/>
</dbReference>
<keyword evidence="5 14" id="KW-0479">Metal-binding</keyword>
<feature type="transmembrane region" description="Helical" evidence="14">
    <location>
        <begin position="27"/>
        <end position="49"/>
    </location>
</feature>
<dbReference type="EC" id="3.4.24.-" evidence="14"/>
<dbReference type="Pfam" id="PF01434">
    <property type="entry name" value="Peptidase_M41"/>
    <property type="match status" value="1"/>
</dbReference>
<dbReference type="GO" id="GO:0030163">
    <property type="term" value="P:protein catabolic process"/>
    <property type="evidence" value="ECO:0007669"/>
    <property type="project" value="UniProtKB-UniRule"/>
</dbReference>
<dbReference type="Gene3D" id="1.20.58.760">
    <property type="entry name" value="Peptidase M41"/>
    <property type="match status" value="1"/>
</dbReference>
<dbReference type="GO" id="GO:0005886">
    <property type="term" value="C:plasma membrane"/>
    <property type="evidence" value="ECO:0007669"/>
    <property type="project" value="UniProtKB-SubCell"/>
</dbReference>
<keyword evidence="9 14" id="KW-0067">ATP-binding</keyword>
<proteinExistence type="inferred from homology"/>
<keyword evidence="10 14" id="KW-1133">Transmembrane helix</keyword>
<dbReference type="GO" id="GO:0004176">
    <property type="term" value="F:ATP-dependent peptidase activity"/>
    <property type="evidence" value="ECO:0007669"/>
    <property type="project" value="InterPro"/>
</dbReference>
<feature type="active site" evidence="14">
    <location>
        <position position="474"/>
    </location>
</feature>
<feature type="binding site" evidence="14">
    <location>
        <position position="473"/>
    </location>
    <ligand>
        <name>Zn(2+)</name>
        <dbReference type="ChEBI" id="CHEBI:29105"/>
        <note>catalytic</note>
    </ligand>
</feature>
<sequence>MNGFKQPPSPPPPTGTRPPAKMPPRKVWGLFALVLLVNYLVMSFLFPAADAPVTIPYTVFRDEVAKGNVAAIYSRNTSIEGRFKAAVTWPTEEIRQQKLPPQAPAAERAQARQPARQASVFLTELPAFFDRGLEGFLLSHSVEISAVPIQQGSAWSTLLFGFGPAILLIAFYVWMYRRAAAQGGGGMGGIFGMGRSRAKRYDADSENRITFNDVAGIDEAENELVEIVDFLKAPEKYTRLGGTAPKGVLLIGAPGTGKTLLAKAVAGEAGVPFFSMSASEFVEMIVGVGAARVRDLFKQARDNAPAIIFIDEVDAIGRARGQMAIGGASEQEHTLQQILTEMDGFTGREGIIVLAATNQPDVLDRALLRPGRFDRRVVVNLPDKAGRKAILDVHVRKVPLAEDVSLEELAQATPGFSGADLKNLVNEAALLAARRNEASVHHKDFLDSLEKIVLGPERPLLLGPEDRERIAYHESGHALLGLLVPGADPVHRVSIVPRGQALGVTYQRPQTDRYNYPEDYLRARIIGMLGGRAAEEVVYGTRTTGAENDIEQATNLARNMVTRWGMSDVLGMVQLAPAQNAFLGTGGAYMGEKPFSDQTASLVDAEVQRIINECHGEARRLLQVNRRALDALVQALLQKETLSEQEILDATGLGRAPDLQSRPLKA</sequence>
<comment type="subcellular location">
    <subcellularLocation>
        <location evidence="14">Cell membrane</location>
        <topology evidence="14">Multi-pass membrane protein</topology>
        <orientation evidence="14">Cytoplasmic side</orientation>
    </subcellularLocation>
    <subcellularLocation>
        <location evidence="1">Membrane</location>
    </subcellularLocation>
</comment>
<evidence type="ECO:0000256" key="13">
    <source>
        <dbReference type="ARBA" id="ARBA00061570"/>
    </source>
</evidence>
<comment type="caution">
    <text evidence="18">The sequence shown here is derived from an EMBL/GenBank/DDBJ whole genome shotgun (WGS) entry which is preliminary data.</text>
</comment>
<gene>
    <name evidence="14 18" type="primary">ftsH</name>
    <name evidence="18" type="ORF">JJ685_28640</name>
</gene>
<dbReference type="NCBIfam" id="TIGR01241">
    <property type="entry name" value="FtsH_fam"/>
    <property type="match status" value="1"/>
</dbReference>
<reference evidence="18 19" key="1">
    <citation type="journal article" date="2017" name="Int. J. Syst. Evol. Microbiol.">
        <title>Ramlibacter monticola sp. nov., isolated from forest soil.</title>
        <authorList>
            <person name="Chaudhary D.K."/>
            <person name="Kim J."/>
        </authorList>
    </citation>
    <scope>NUCLEOTIDE SEQUENCE [LARGE SCALE GENOMIC DNA]</scope>
    <source>
        <strain evidence="18 19">KACC 19175</strain>
    </source>
</reference>
<evidence type="ECO:0000256" key="2">
    <source>
        <dbReference type="ARBA" id="ARBA00010044"/>
    </source>
</evidence>
<evidence type="ECO:0000256" key="9">
    <source>
        <dbReference type="ARBA" id="ARBA00022840"/>
    </source>
</evidence>
<dbReference type="InterPro" id="IPR005936">
    <property type="entry name" value="FtsH"/>
</dbReference>
<keyword evidence="14" id="KW-1003">Cell membrane</keyword>
<feature type="transmembrane region" description="Helical" evidence="14">
    <location>
        <begin position="154"/>
        <end position="174"/>
    </location>
</feature>
<dbReference type="CDD" id="cd19501">
    <property type="entry name" value="RecA-like_FtsH"/>
    <property type="match status" value="1"/>
</dbReference>
<evidence type="ECO:0000256" key="11">
    <source>
        <dbReference type="ARBA" id="ARBA00023049"/>
    </source>
</evidence>
<keyword evidence="4 14" id="KW-0812">Transmembrane</keyword>
<dbReference type="Gene3D" id="3.40.50.300">
    <property type="entry name" value="P-loop containing nucleotide triphosphate hydrolases"/>
    <property type="match status" value="1"/>
</dbReference>
<comment type="function">
    <text evidence="14">Acts as a processive, ATP-dependent zinc metallopeptidase for both cytoplasmic and membrane proteins. Plays a role in the quality control of integral membrane proteins.</text>
</comment>
<dbReference type="InterPro" id="IPR018247">
    <property type="entry name" value="EF_Hand_1_Ca_BS"/>
</dbReference>
<dbReference type="PROSITE" id="PS00018">
    <property type="entry name" value="EF_HAND_1"/>
    <property type="match status" value="1"/>
</dbReference>
<dbReference type="InterPro" id="IPR003593">
    <property type="entry name" value="AAA+_ATPase"/>
</dbReference>
<evidence type="ECO:0000256" key="8">
    <source>
        <dbReference type="ARBA" id="ARBA00022833"/>
    </source>
</evidence>
<comment type="similarity">
    <text evidence="15">Belongs to the AAA ATPase family.</text>
</comment>
<keyword evidence="12 14" id="KW-0472">Membrane</keyword>
<evidence type="ECO:0000256" key="7">
    <source>
        <dbReference type="ARBA" id="ARBA00022801"/>
    </source>
</evidence>
<feature type="binding site" evidence="14">
    <location>
        <position position="549"/>
    </location>
    <ligand>
        <name>Zn(2+)</name>
        <dbReference type="ChEBI" id="CHEBI:29105"/>
        <note>catalytic</note>
    </ligand>
</feature>
<dbReference type="FunFam" id="1.10.8.60:FF:000001">
    <property type="entry name" value="ATP-dependent zinc metalloprotease FtsH"/>
    <property type="match status" value="1"/>
</dbReference>
<dbReference type="InterPro" id="IPR003959">
    <property type="entry name" value="ATPase_AAA_core"/>
</dbReference>
<dbReference type="GO" id="GO:0004222">
    <property type="term" value="F:metalloendopeptidase activity"/>
    <property type="evidence" value="ECO:0007669"/>
    <property type="project" value="InterPro"/>
</dbReference>
<protein>
    <recommendedName>
        <fullName evidence="14">ATP-dependent zinc metalloprotease FtsH</fullName>
        <ecNumber evidence="14">3.4.24.-</ecNumber>
    </recommendedName>
</protein>
<dbReference type="PANTHER" id="PTHR23076:SF97">
    <property type="entry name" value="ATP-DEPENDENT ZINC METALLOPROTEASE YME1L1"/>
    <property type="match status" value="1"/>
</dbReference>
<feature type="binding site" evidence="14">
    <location>
        <position position="477"/>
    </location>
    <ligand>
        <name>Zn(2+)</name>
        <dbReference type="ChEBI" id="CHEBI:29105"/>
        <note>catalytic</note>
    </ligand>
</feature>
<dbReference type="FunFam" id="1.20.58.760:FF:000001">
    <property type="entry name" value="ATP-dependent zinc metalloprotease FtsH"/>
    <property type="match status" value="1"/>
</dbReference>
<dbReference type="PROSITE" id="PS00674">
    <property type="entry name" value="AAA"/>
    <property type="match status" value="1"/>
</dbReference>
<feature type="binding site" evidence="14">
    <location>
        <begin position="252"/>
        <end position="259"/>
    </location>
    <ligand>
        <name>ATP</name>
        <dbReference type="ChEBI" id="CHEBI:30616"/>
    </ligand>
</feature>
<dbReference type="GO" id="GO:0008270">
    <property type="term" value="F:zinc ion binding"/>
    <property type="evidence" value="ECO:0007669"/>
    <property type="project" value="UniProtKB-UniRule"/>
</dbReference>
<dbReference type="PANTHER" id="PTHR23076">
    <property type="entry name" value="METALLOPROTEASE M41 FTSH"/>
    <property type="match status" value="1"/>
</dbReference>
<dbReference type="InterPro" id="IPR037219">
    <property type="entry name" value="Peptidase_M41-like"/>
</dbReference>
<evidence type="ECO:0000256" key="6">
    <source>
        <dbReference type="ARBA" id="ARBA00022741"/>
    </source>
</evidence>
<evidence type="ECO:0000313" key="19">
    <source>
        <dbReference type="Proteomes" id="UP000599109"/>
    </source>
</evidence>
<feature type="region of interest" description="Disordered" evidence="16">
    <location>
        <begin position="1"/>
        <end position="21"/>
    </location>
</feature>
<dbReference type="InterPro" id="IPR027417">
    <property type="entry name" value="P-loop_NTPase"/>
</dbReference>
<feature type="domain" description="AAA+ ATPase" evidence="17">
    <location>
        <begin position="244"/>
        <end position="383"/>
    </location>
</feature>
<comment type="similarity">
    <text evidence="13 14">In the central section; belongs to the AAA ATPase family.</text>
</comment>
<dbReference type="Gene3D" id="1.10.8.60">
    <property type="match status" value="1"/>
</dbReference>
<dbReference type="HAMAP" id="MF_01458">
    <property type="entry name" value="FtsH"/>
    <property type="match status" value="1"/>
</dbReference>
<evidence type="ECO:0000256" key="5">
    <source>
        <dbReference type="ARBA" id="ARBA00022723"/>
    </source>
</evidence>
<dbReference type="SMART" id="SM00382">
    <property type="entry name" value="AAA"/>
    <property type="match status" value="1"/>
</dbReference>
<dbReference type="AlphaFoldDB" id="A0A937CXQ8"/>
<dbReference type="Proteomes" id="UP000599109">
    <property type="component" value="Unassembled WGS sequence"/>
</dbReference>
<name>A0A937CXQ8_9BURK</name>